<feature type="compositionally biased region" description="Basic and acidic residues" evidence="6">
    <location>
        <begin position="272"/>
        <end position="282"/>
    </location>
</feature>
<dbReference type="EMBL" id="KQ965749">
    <property type="protein sequence ID" value="KXS17030.1"/>
    <property type="molecule type" value="Genomic_DNA"/>
</dbReference>
<dbReference type="InterPro" id="IPR013328">
    <property type="entry name" value="6PGD_dom2"/>
</dbReference>
<dbReference type="Pfam" id="PF08546">
    <property type="entry name" value="ApbA_C"/>
    <property type="match status" value="1"/>
</dbReference>
<dbReference type="InterPro" id="IPR036291">
    <property type="entry name" value="NAD(P)-bd_dom_sf"/>
</dbReference>
<evidence type="ECO:0000313" key="10">
    <source>
        <dbReference type="Proteomes" id="UP000070544"/>
    </source>
</evidence>
<dbReference type="PANTHER" id="PTHR43765:SF2">
    <property type="entry name" value="2-DEHYDROPANTOATE 2-REDUCTASE"/>
    <property type="match status" value="1"/>
</dbReference>
<dbReference type="OrthoDB" id="73846at2759"/>
<evidence type="ECO:0000256" key="2">
    <source>
        <dbReference type="ARBA" id="ARBA00013014"/>
    </source>
</evidence>
<evidence type="ECO:0000313" key="9">
    <source>
        <dbReference type="EMBL" id="KXS17030.1"/>
    </source>
</evidence>
<dbReference type="Gene3D" id="3.40.50.720">
    <property type="entry name" value="NAD(P)-binding Rossmann-like Domain"/>
    <property type="match status" value="1"/>
</dbReference>
<feature type="domain" description="Ketopantoate reductase C-terminal" evidence="8">
    <location>
        <begin position="191"/>
        <end position="345"/>
    </location>
</feature>
<proteinExistence type="inferred from homology"/>
<dbReference type="InterPro" id="IPR050838">
    <property type="entry name" value="Ketopantoate_reductase"/>
</dbReference>
<dbReference type="NCBIfam" id="TIGR00745">
    <property type="entry name" value="apbA_panE"/>
    <property type="match status" value="1"/>
</dbReference>
<sequence length="395" mass="42560">MTGEKPTIGILGAGACGLYTGILLQKRAGARVIFIGRERLGKILKERGVVAEEFDGTLDRLEPSEIEYFTTDEIARVPFRDMDFLIVTLKATQTADAARYIAPLLIGTNLPIYSLQNGVENPSILRSLLPATCPVFGGVFPFNVVPDPEDPIHFRQCTKGVIVVEKSVDGTTERLKAVLEAATLATTISEDIEVDLHGKLLINLTNALGALANIPTADLLRDPTIATVYSTCRSEAIAVLQAAGIRTEVANGAASAGKSTSGSRAVGTLKGGEARPTNKEDEAGATQAAAKLIQISEHSRTSMFTDFQLRRPSEIRFLNGYIVRLSAMHGVPAPFNVAITRMVEEVDESVAKAQGSHVPRTVRAEEVLQACEKEARKGAREQVEIAKELVERWGL</sequence>
<keyword evidence="10" id="KW-1185">Reference proteome</keyword>
<dbReference type="InterPro" id="IPR003710">
    <property type="entry name" value="ApbA"/>
</dbReference>
<dbReference type="Proteomes" id="UP000070544">
    <property type="component" value="Unassembled WGS sequence"/>
</dbReference>
<dbReference type="InterPro" id="IPR013752">
    <property type="entry name" value="KPA_reductase"/>
</dbReference>
<evidence type="ECO:0000259" key="8">
    <source>
        <dbReference type="Pfam" id="PF08546"/>
    </source>
</evidence>
<evidence type="ECO:0000256" key="3">
    <source>
        <dbReference type="ARBA" id="ARBA00022857"/>
    </source>
</evidence>
<dbReference type="GO" id="GO:0015940">
    <property type="term" value="P:pantothenate biosynthetic process"/>
    <property type="evidence" value="ECO:0007669"/>
    <property type="project" value="InterPro"/>
</dbReference>
<evidence type="ECO:0000256" key="1">
    <source>
        <dbReference type="ARBA" id="ARBA00007870"/>
    </source>
</evidence>
<dbReference type="AlphaFoldDB" id="A0A139AJP6"/>
<dbReference type="PROSITE" id="PS51257">
    <property type="entry name" value="PROKAR_LIPOPROTEIN"/>
    <property type="match status" value="1"/>
</dbReference>
<evidence type="ECO:0000256" key="5">
    <source>
        <dbReference type="ARBA" id="ARBA00032024"/>
    </source>
</evidence>
<evidence type="ECO:0000256" key="6">
    <source>
        <dbReference type="SAM" id="MobiDB-lite"/>
    </source>
</evidence>
<dbReference type="SUPFAM" id="SSF51735">
    <property type="entry name" value="NAD(P)-binding Rossmann-fold domains"/>
    <property type="match status" value="1"/>
</dbReference>
<name>A0A139AJP6_GONPJ</name>
<dbReference type="PANTHER" id="PTHR43765">
    <property type="entry name" value="2-DEHYDROPANTOATE 2-REDUCTASE-RELATED"/>
    <property type="match status" value="1"/>
</dbReference>
<dbReference type="GO" id="GO:0050661">
    <property type="term" value="F:NADP binding"/>
    <property type="evidence" value="ECO:0007669"/>
    <property type="project" value="TreeGrafter"/>
</dbReference>
<accession>A0A139AJP6</accession>
<reference evidence="9 10" key="1">
    <citation type="journal article" date="2015" name="Genome Biol. Evol.">
        <title>Phylogenomic analyses indicate that early fungi evolved digesting cell walls of algal ancestors of land plants.</title>
        <authorList>
            <person name="Chang Y."/>
            <person name="Wang S."/>
            <person name="Sekimoto S."/>
            <person name="Aerts A.L."/>
            <person name="Choi C."/>
            <person name="Clum A."/>
            <person name="LaButti K.M."/>
            <person name="Lindquist E.A."/>
            <person name="Yee Ngan C."/>
            <person name="Ohm R.A."/>
            <person name="Salamov A.A."/>
            <person name="Grigoriev I.V."/>
            <person name="Spatafora J.W."/>
            <person name="Berbee M.L."/>
        </authorList>
    </citation>
    <scope>NUCLEOTIDE SEQUENCE [LARGE SCALE GENOMIC DNA]</scope>
    <source>
        <strain evidence="9 10">JEL478</strain>
    </source>
</reference>
<gene>
    <name evidence="9" type="ORF">M427DRAFT_269132</name>
</gene>
<dbReference type="OMA" id="AGHETWL"/>
<dbReference type="SUPFAM" id="SSF48179">
    <property type="entry name" value="6-phosphogluconate dehydrogenase C-terminal domain-like"/>
    <property type="match status" value="1"/>
</dbReference>
<dbReference type="EC" id="1.1.1.169" evidence="2"/>
<dbReference type="Pfam" id="PF02558">
    <property type="entry name" value="ApbA"/>
    <property type="match status" value="1"/>
</dbReference>
<dbReference type="InterPro" id="IPR013332">
    <property type="entry name" value="KPR_N"/>
</dbReference>
<dbReference type="GO" id="GO:0008677">
    <property type="term" value="F:2-dehydropantoate 2-reductase activity"/>
    <property type="evidence" value="ECO:0007669"/>
    <property type="project" value="UniProtKB-EC"/>
</dbReference>
<dbReference type="InterPro" id="IPR008927">
    <property type="entry name" value="6-PGluconate_DH-like_C_sf"/>
</dbReference>
<dbReference type="GO" id="GO:0005737">
    <property type="term" value="C:cytoplasm"/>
    <property type="evidence" value="ECO:0007669"/>
    <property type="project" value="TreeGrafter"/>
</dbReference>
<dbReference type="Gene3D" id="1.10.1040.10">
    <property type="entry name" value="N-(1-d-carboxylethyl)-l-norvaline Dehydrogenase, domain 2"/>
    <property type="match status" value="1"/>
</dbReference>
<keyword evidence="3" id="KW-0521">NADP</keyword>
<feature type="compositionally biased region" description="Low complexity" evidence="6">
    <location>
        <begin position="252"/>
        <end position="265"/>
    </location>
</feature>
<feature type="domain" description="Ketopantoate reductase N-terminal" evidence="7">
    <location>
        <begin position="8"/>
        <end position="164"/>
    </location>
</feature>
<evidence type="ECO:0000256" key="4">
    <source>
        <dbReference type="ARBA" id="ARBA00023002"/>
    </source>
</evidence>
<keyword evidence="4" id="KW-0560">Oxidoreductase</keyword>
<organism evidence="9 10">
    <name type="scientific">Gonapodya prolifera (strain JEL478)</name>
    <name type="common">Monoblepharis prolifera</name>
    <dbReference type="NCBI Taxonomy" id="1344416"/>
    <lineage>
        <taxon>Eukaryota</taxon>
        <taxon>Fungi</taxon>
        <taxon>Fungi incertae sedis</taxon>
        <taxon>Chytridiomycota</taxon>
        <taxon>Chytridiomycota incertae sedis</taxon>
        <taxon>Monoblepharidomycetes</taxon>
        <taxon>Monoblepharidales</taxon>
        <taxon>Gonapodyaceae</taxon>
        <taxon>Gonapodya</taxon>
    </lineage>
</organism>
<comment type="similarity">
    <text evidence="1">Belongs to the ketopantoate reductase family.</text>
</comment>
<feature type="region of interest" description="Disordered" evidence="6">
    <location>
        <begin position="252"/>
        <end position="283"/>
    </location>
</feature>
<evidence type="ECO:0000259" key="7">
    <source>
        <dbReference type="Pfam" id="PF02558"/>
    </source>
</evidence>
<protein>
    <recommendedName>
        <fullName evidence="2">2-dehydropantoate 2-reductase</fullName>
        <ecNumber evidence="2">1.1.1.169</ecNumber>
    </recommendedName>
    <alternativeName>
        <fullName evidence="5">Ketopantoate reductase</fullName>
    </alternativeName>
</protein>